<gene>
    <name evidence="3" type="ORF">NAF29_17665</name>
</gene>
<dbReference type="InterPro" id="IPR050194">
    <property type="entry name" value="Glycosyltransferase_grp1"/>
</dbReference>
<sequence>MKVLVVSSLYPNNANLKHGIFVHHRMKQLRAHYPEIEIKVIAPVPWFPIASDTFGEYGRFAKAAAFEVIDGIEVYHPRYLVVPKVGMQLTPLSFARAIRTTAEQIKADGFDFEMIDGHYYYPDGVALERACRTLKVPFNVTARGTDINFIPEQSPAARQKIELVLQKTTHNLAVCKALMDTMQDDLGAPKHNAVVARNGVDLELFAYADENQQTAQQQKLGLKSSKMILSVGHLVERKGHHLIVDAMQHIDDCELWILGAGEMRNSLEQQIKKLGLEHKVKLLGEMTQPEMIQYYQSADCLVLASSREGWANVLLEAMACGTPVVATNIWGTPEVLPESDQQYLAPRSSDALGHAIQQRLSAPSNRAYYRQHAEKFSWQATVDLLKGVFENTIASGKKTVS</sequence>
<keyword evidence="4" id="KW-1185">Reference proteome</keyword>
<dbReference type="EMBL" id="JAMQGP010000011">
    <property type="protein sequence ID" value="MCM2681477.1"/>
    <property type="molecule type" value="Genomic_DNA"/>
</dbReference>
<name>A0AA41W8W6_9GAMM</name>
<dbReference type="PANTHER" id="PTHR45947">
    <property type="entry name" value="SULFOQUINOVOSYL TRANSFERASE SQD2"/>
    <property type="match status" value="1"/>
</dbReference>
<feature type="domain" description="Glycosyl transferase family 1" evidence="1">
    <location>
        <begin position="214"/>
        <end position="375"/>
    </location>
</feature>
<dbReference type="InterPro" id="IPR001296">
    <property type="entry name" value="Glyco_trans_1"/>
</dbReference>
<dbReference type="Proteomes" id="UP001165393">
    <property type="component" value="Unassembled WGS sequence"/>
</dbReference>
<evidence type="ECO:0000259" key="1">
    <source>
        <dbReference type="Pfam" id="PF00534"/>
    </source>
</evidence>
<organism evidence="3 4">
    <name type="scientific">Echinimonas agarilytica</name>
    <dbReference type="NCBI Taxonomy" id="1215918"/>
    <lineage>
        <taxon>Bacteria</taxon>
        <taxon>Pseudomonadati</taxon>
        <taxon>Pseudomonadota</taxon>
        <taxon>Gammaproteobacteria</taxon>
        <taxon>Alteromonadales</taxon>
        <taxon>Echinimonadaceae</taxon>
        <taxon>Echinimonas</taxon>
    </lineage>
</organism>
<dbReference type="SUPFAM" id="SSF53756">
    <property type="entry name" value="UDP-Glycosyltransferase/glycogen phosphorylase"/>
    <property type="match status" value="1"/>
</dbReference>
<dbReference type="Gene3D" id="3.40.50.2000">
    <property type="entry name" value="Glycogen Phosphorylase B"/>
    <property type="match status" value="2"/>
</dbReference>
<dbReference type="PANTHER" id="PTHR45947:SF15">
    <property type="entry name" value="TEICHURONIC ACID BIOSYNTHESIS GLYCOSYLTRANSFERASE TUAC-RELATED"/>
    <property type="match status" value="1"/>
</dbReference>
<evidence type="ECO:0000313" key="4">
    <source>
        <dbReference type="Proteomes" id="UP001165393"/>
    </source>
</evidence>
<keyword evidence="3" id="KW-0808">Transferase</keyword>
<evidence type="ECO:0000313" key="3">
    <source>
        <dbReference type="EMBL" id="MCM2681477.1"/>
    </source>
</evidence>
<reference evidence="3 4" key="1">
    <citation type="journal article" date="2013" name="Antonie Van Leeuwenhoek">
        <title>Echinimonas agarilytica gen. nov., sp. nov., a new gammaproteobacterium isolated from the sea urchin Strongylocentrotus intermedius.</title>
        <authorList>
            <person name="Nedashkovskaya O.I."/>
            <person name="Stenkova A.M."/>
            <person name="Zhukova N.V."/>
            <person name="Van Trappen S."/>
            <person name="Lee J.S."/>
            <person name="Kim S.B."/>
        </authorList>
    </citation>
    <scope>NUCLEOTIDE SEQUENCE [LARGE SCALE GENOMIC DNA]</scope>
    <source>
        <strain evidence="3 4">KMM 6351</strain>
    </source>
</reference>
<dbReference type="GO" id="GO:0016757">
    <property type="term" value="F:glycosyltransferase activity"/>
    <property type="evidence" value="ECO:0007669"/>
    <property type="project" value="UniProtKB-KW"/>
</dbReference>
<protein>
    <submittedName>
        <fullName evidence="3">Glycosyltransferase</fullName>
        <ecNumber evidence="3">2.4.-.-</ecNumber>
    </submittedName>
</protein>
<dbReference type="EC" id="2.4.-.-" evidence="3"/>
<keyword evidence="3" id="KW-0328">Glycosyltransferase</keyword>
<dbReference type="Pfam" id="PF13439">
    <property type="entry name" value="Glyco_transf_4"/>
    <property type="match status" value="1"/>
</dbReference>
<dbReference type="InterPro" id="IPR028098">
    <property type="entry name" value="Glyco_trans_4-like_N"/>
</dbReference>
<accession>A0AA41W8W6</accession>
<comment type="caution">
    <text evidence="3">The sequence shown here is derived from an EMBL/GenBank/DDBJ whole genome shotgun (WGS) entry which is preliminary data.</text>
</comment>
<evidence type="ECO:0000259" key="2">
    <source>
        <dbReference type="Pfam" id="PF13439"/>
    </source>
</evidence>
<feature type="domain" description="Glycosyltransferase subfamily 4-like N-terminal" evidence="2">
    <location>
        <begin position="74"/>
        <end position="203"/>
    </location>
</feature>
<proteinExistence type="predicted"/>
<dbReference type="AlphaFoldDB" id="A0AA41W8W6"/>
<dbReference type="Pfam" id="PF00534">
    <property type="entry name" value="Glycos_transf_1"/>
    <property type="match status" value="1"/>
</dbReference>
<dbReference type="RefSeq" id="WP_251262957.1">
    <property type="nucleotide sequence ID" value="NZ_JAMQGP010000011.1"/>
</dbReference>